<reference evidence="2 3" key="1">
    <citation type="journal article" date="2011" name="J. Bacteriol.">
        <title>Complete genome sequence and updated annotation of Desulfovibrio alaskensis G20.</title>
        <authorList>
            <person name="Hauser L.J."/>
            <person name="Land M.L."/>
            <person name="Brown S.D."/>
            <person name="Larimer F."/>
            <person name="Keller K.L."/>
            <person name="Rapp-Giles B.J."/>
            <person name="Price M.N."/>
            <person name="Lin M."/>
            <person name="Bruce D.C."/>
            <person name="Detter J.C."/>
            <person name="Tapia R."/>
            <person name="Han C.S."/>
            <person name="Goodwin L.A."/>
            <person name="Cheng J.F."/>
            <person name="Pitluck S."/>
            <person name="Copeland A."/>
            <person name="Lucas S."/>
            <person name="Nolan M."/>
            <person name="Lapidus A.L."/>
            <person name="Palumbo A.V."/>
            <person name="Wall J.D."/>
        </authorList>
    </citation>
    <scope>NUCLEOTIDE SEQUENCE [LARGE SCALE GENOMIC DNA]</scope>
    <source>
        <strain evidence="3">ATCC BAA 1058 / DSM 17464 / G20</strain>
    </source>
</reference>
<keyword evidence="1" id="KW-0812">Transmembrane</keyword>
<keyword evidence="3" id="KW-1185">Reference proteome</keyword>
<evidence type="ECO:0008006" key="4">
    <source>
        <dbReference type="Google" id="ProtNLM"/>
    </source>
</evidence>
<feature type="transmembrane region" description="Helical" evidence="1">
    <location>
        <begin position="23"/>
        <end position="42"/>
    </location>
</feature>
<name>Q30X60_OLEA2</name>
<protein>
    <recommendedName>
        <fullName evidence="4">TPM domain-containing protein</fullName>
    </recommendedName>
</protein>
<dbReference type="RefSeq" id="WP_011368715.1">
    <property type="nucleotide sequence ID" value="NC_007519.1"/>
</dbReference>
<dbReference type="eggNOG" id="ENOG50347ZV">
    <property type="taxonomic scope" value="Bacteria"/>
</dbReference>
<keyword evidence="1" id="KW-1133">Transmembrane helix</keyword>
<gene>
    <name evidence="2" type="ordered locus">Dde_2942</name>
</gene>
<dbReference type="STRING" id="207559.Dde_2942"/>
<organism evidence="2 3">
    <name type="scientific">Oleidesulfovibrio alaskensis (strain ATCC BAA-1058 / DSM 17464 / G20)</name>
    <name type="common">Desulfovibrio alaskensis</name>
    <dbReference type="NCBI Taxonomy" id="207559"/>
    <lineage>
        <taxon>Bacteria</taxon>
        <taxon>Pseudomonadati</taxon>
        <taxon>Thermodesulfobacteriota</taxon>
        <taxon>Desulfovibrionia</taxon>
        <taxon>Desulfovibrionales</taxon>
        <taxon>Desulfovibrionaceae</taxon>
        <taxon>Oleidesulfovibrio</taxon>
    </lineage>
</organism>
<evidence type="ECO:0000256" key="1">
    <source>
        <dbReference type="SAM" id="Phobius"/>
    </source>
</evidence>
<sequence length="169" mass="19044">MFFRARGGRRSPLVRGGSFGEKLFRLLLLLGVFALCGWGFWYNSGAALQNLQSRGAVWDETGLLTEDDLKGLRVMATRFNAEYGIVVRIQVRKGQVTLPQPDSRTLFIIISPAHNQVLVEFPPLVRKSLGEEFMYSLQNTHFIPYFENGQWGLALADALKKIWSGLGRP</sequence>
<accession>Q30X60</accession>
<dbReference type="AlphaFoldDB" id="Q30X60"/>
<proteinExistence type="predicted"/>
<dbReference type="Proteomes" id="UP000002710">
    <property type="component" value="Chromosome"/>
</dbReference>
<evidence type="ECO:0000313" key="3">
    <source>
        <dbReference type="Proteomes" id="UP000002710"/>
    </source>
</evidence>
<keyword evidence="1" id="KW-0472">Membrane</keyword>
<dbReference type="KEGG" id="dde:Dde_2942"/>
<dbReference type="HOGENOM" id="CLU_135507_0_0_7"/>
<evidence type="ECO:0000313" key="2">
    <source>
        <dbReference type="EMBL" id="ABB39736.1"/>
    </source>
</evidence>
<dbReference type="EMBL" id="CP000112">
    <property type="protein sequence ID" value="ABB39736.1"/>
    <property type="molecule type" value="Genomic_DNA"/>
</dbReference>